<dbReference type="SUPFAM" id="SSF51735">
    <property type="entry name" value="NAD(P)-binding Rossmann-fold domains"/>
    <property type="match status" value="1"/>
</dbReference>
<dbReference type="RefSeq" id="XP_008024939.1">
    <property type="nucleotide sequence ID" value="XM_008026748.1"/>
</dbReference>
<dbReference type="GeneID" id="19402226"/>
<proteinExistence type="inferred from homology"/>
<dbReference type="EMBL" id="KB908592">
    <property type="protein sequence ID" value="EOA87151.1"/>
    <property type="molecule type" value="Genomic_DNA"/>
</dbReference>
<evidence type="ECO:0000313" key="3">
    <source>
        <dbReference type="Proteomes" id="UP000016935"/>
    </source>
</evidence>
<dbReference type="InterPro" id="IPR002347">
    <property type="entry name" value="SDR_fam"/>
</dbReference>
<dbReference type="GO" id="GO:0016616">
    <property type="term" value="F:oxidoreductase activity, acting on the CH-OH group of donors, NAD or NADP as acceptor"/>
    <property type="evidence" value="ECO:0007669"/>
    <property type="project" value="TreeGrafter"/>
</dbReference>
<reference evidence="2 3" key="2">
    <citation type="journal article" date="2013" name="PLoS Genet.">
        <title>Comparative genome structure, secondary metabolite, and effector coding capacity across Cochliobolus pathogens.</title>
        <authorList>
            <person name="Condon B.J."/>
            <person name="Leng Y."/>
            <person name="Wu D."/>
            <person name="Bushley K.E."/>
            <person name="Ohm R.A."/>
            <person name="Otillar R."/>
            <person name="Martin J."/>
            <person name="Schackwitz W."/>
            <person name="Grimwood J."/>
            <person name="MohdZainudin N."/>
            <person name="Xue C."/>
            <person name="Wang R."/>
            <person name="Manning V.A."/>
            <person name="Dhillon B."/>
            <person name="Tu Z.J."/>
            <person name="Steffenson B.J."/>
            <person name="Salamov A."/>
            <person name="Sun H."/>
            <person name="Lowry S."/>
            <person name="LaButti K."/>
            <person name="Han J."/>
            <person name="Copeland A."/>
            <person name="Lindquist E."/>
            <person name="Barry K."/>
            <person name="Schmutz J."/>
            <person name="Baker S.E."/>
            <person name="Ciuffetti L.M."/>
            <person name="Grigoriev I.V."/>
            <person name="Zhong S."/>
            <person name="Turgeon B.G."/>
        </authorList>
    </citation>
    <scope>NUCLEOTIDE SEQUENCE [LARGE SCALE GENOMIC DNA]</scope>
    <source>
        <strain evidence="3">28A</strain>
    </source>
</reference>
<organism evidence="2 3">
    <name type="scientific">Exserohilum turcicum (strain 28A)</name>
    <name type="common">Northern leaf blight fungus</name>
    <name type="synonym">Setosphaeria turcica</name>
    <dbReference type="NCBI Taxonomy" id="671987"/>
    <lineage>
        <taxon>Eukaryota</taxon>
        <taxon>Fungi</taxon>
        <taxon>Dikarya</taxon>
        <taxon>Ascomycota</taxon>
        <taxon>Pezizomycotina</taxon>
        <taxon>Dothideomycetes</taxon>
        <taxon>Pleosporomycetidae</taxon>
        <taxon>Pleosporales</taxon>
        <taxon>Pleosporineae</taxon>
        <taxon>Pleosporaceae</taxon>
        <taxon>Exserohilum</taxon>
    </lineage>
</organism>
<dbReference type="Pfam" id="PF13561">
    <property type="entry name" value="adh_short_C2"/>
    <property type="match status" value="1"/>
</dbReference>
<dbReference type="Gene3D" id="3.40.50.720">
    <property type="entry name" value="NAD(P)-binding Rossmann-like Domain"/>
    <property type="match status" value="1"/>
</dbReference>
<accession>R0IR69</accession>
<dbReference type="OrthoDB" id="294295at2759"/>
<sequence>MSPSLAGKVAIVTERVVAIADLSKASAQSAAKELCCSAFCIDITQQGDWERLRKHTVETFGTLNIIVHNAGTTYKNKPTEQVTPADFDSVFDVNFRSIFLSTTTLVPWFWEKGRSASFINAATD</sequence>
<dbReference type="AlphaFoldDB" id="R0IR69"/>
<comment type="similarity">
    <text evidence="1">Belongs to the short-chain dehydrogenases/reductases (SDR) family.</text>
</comment>
<dbReference type="PANTHER" id="PTHR42760">
    <property type="entry name" value="SHORT-CHAIN DEHYDROGENASES/REDUCTASES FAMILY MEMBER"/>
    <property type="match status" value="1"/>
</dbReference>
<evidence type="ECO:0000313" key="2">
    <source>
        <dbReference type="EMBL" id="EOA87151.1"/>
    </source>
</evidence>
<protein>
    <submittedName>
        <fullName evidence="2">Uncharacterized protein</fullName>
    </submittedName>
</protein>
<reference evidence="2 3" key="1">
    <citation type="journal article" date="2012" name="PLoS Pathog.">
        <title>Diverse lifestyles and strategies of plant pathogenesis encoded in the genomes of eighteen Dothideomycetes fungi.</title>
        <authorList>
            <person name="Ohm R.A."/>
            <person name="Feau N."/>
            <person name="Henrissat B."/>
            <person name="Schoch C.L."/>
            <person name="Horwitz B.A."/>
            <person name="Barry K.W."/>
            <person name="Condon B.J."/>
            <person name="Copeland A.C."/>
            <person name="Dhillon B."/>
            <person name="Glaser F."/>
            <person name="Hesse C.N."/>
            <person name="Kosti I."/>
            <person name="LaButti K."/>
            <person name="Lindquist E.A."/>
            <person name="Lucas S."/>
            <person name="Salamov A.A."/>
            <person name="Bradshaw R.E."/>
            <person name="Ciuffetti L."/>
            <person name="Hamelin R.C."/>
            <person name="Kema G.H.J."/>
            <person name="Lawrence C."/>
            <person name="Scott J.A."/>
            <person name="Spatafora J.W."/>
            <person name="Turgeon B.G."/>
            <person name="de Wit P.J.G.M."/>
            <person name="Zhong S."/>
            <person name="Goodwin S.B."/>
            <person name="Grigoriev I.V."/>
        </authorList>
    </citation>
    <scope>NUCLEOTIDE SEQUENCE [LARGE SCALE GENOMIC DNA]</scope>
    <source>
        <strain evidence="3">28A</strain>
    </source>
</reference>
<dbReference type="STRING" id="671987.R0IR69"/>
<evidence type="ECO:0000256" key="1">
    <source>
        <dbReference type="ARBA" id="ARBA00006484"/>
    </source>
</evidence>
<dbReference type="InterPro" id="IPR036291">
    <property type="entry name" value="NAD(P)-bd_dom_sf"/>
</dbReference>
<dbReference type="Proteomes" id="UP000016935">
    <property type="component" value="Unassembled WGS sequence"/>
</dbReference>
<gene>
    <name evidence="2" type="ORF">SETTUDRAFT_19683</name>
</gene>
<name>R0IR69_EXST2</name>
<keyword evidence="3" id="KW-1185">Reference proteome</keyword>
<dbReference type="HOGENOM" id="CLU_2005337_0_0_1"/>